<dbReference type="EMBL" id="QPFP01000001">
    <property type="protein sequence ID" value="TEB40065.1"/>
    <property type="molecule type" value="Genomic_DNA"/>
</dbReference>
<dbReference type="PANTHER" id="PTHR14659">
    <property type="entry name" value="ALPHA- AND GAMMA-ADAPTIN-BINDING PROTEIN P34"/>
    <property type="match status" value="1"/>
</dbReference>
<keyword evidence="3" id="KW-1185">Reference proteome</keyword>
<evidence type="ECO:0000313" key="3">
    <source>
        <dbReference type="Proteomes" id="UP000298030"/>
    </source>
</evidence>
<feature type="compositionally biased region" description="Basic and acidic residues" evidence="1">
    <location>
        <begin position="400"/>
        <end position="415"/>
    </location>
</feature>
<sequence>MGDPSCRIVVVASTLEKGALLVNKISSLVPKATTKEPVDALKTHLEFPPDSKEPVCHPWSISNRYYTADVHFAIHTVSQVYGAVFSGTPAVIVAWTQGEPYEEYAERVQKALEDHEPEVLMAVRLPQEQSSTQESSDGNVDEDYSALDSTLISYGFEYIDATQTQSTPNREDEEDVPRLPRVIDALSTIMWPSMSTQTPSSQDPYPLPHERQPTLEEIINRDPMAILQALEELNSEFNLGGTSESLDDETALYKDALEVNRWVWGTPVFNLNLDQLGLGQPTPFEPLETPRFPESPLNGCSNSSDEAFGVFRSASDNHKASLGFEDDFAVYLSPPDAPDVDDDAFDGVKVLDDDFSHLRIDPSSSSGRSTPDFNMLHSSDQSHFPHNSPLYRSLGSASDLGHHSDAGDSSTAEHP</sequence>
<dbReference type="AlphaFoldDB" id="A0A4Y7U0W0"/>
<feature type="region of interest" description="Disordered" evidence="1">
    <location>
        <begin position="359"/>
        <end position="415"/>
    </location>
</feature>
<reference evidence="2 3" key="1">
    <citation type="journal article" date="2019" name="Nat. Ecol. Evol.">
        <title>Megaphylogeny resolves global patterns of mushroom evolution.</title>
        <authorList>
            <person name="Varga T."/>
            <person name="Krizsan K."/>
            <person name="Foldi C."/>
            <person name="Dima B."/>
            <person name="Sanchez-Garcia M."/>
            <person name="Sanchez-Ramirez S."/>
            <person name="Szollosi G.J."/>
            <person name="Szarkandi J.G."/>
            <person name="Papp V."/>
            <person name="Albert L."/>
            <person name="Andreopoulos W."/>
            <person name="Angelini C."/>
            <person name="Antonin V."/>
            <person name="Barry K.W."/>
            <person name="Bougher N.L."/>
            <person name="Buchanan P."/>
            <person name="Buyck B."/>
            <person name="Bense V."/>
            <person name="Catcheside P."/>
            <person name="Chovatia M."/>
            <person name="Cooper J."/>
            <person name="Damon W."/>
            <person name="Desjardin D."/>
            <person name="Finy P."/>
            <person name="Geml J."/>
            <person name="Haridas S."/>
            <person name="Hughes K."/>
            <person name="Justo A."/>
            <person name="Karasinski D."/>
            <person name="Kautmanova I."/>
            <person name="Kiss B."/>
            <person name="Kocsube S."/>
            <person name="Kotiranta H."/>
            <person name="LaButti K.M."/>
            <person name="Lechner B.E."/>
            <person name="Liimatainen K."/>
            <person name="Lipzen A."/>
            <person name="Lukacs Z."/>
            <person name="Mihaltcheva S."/>
            <person name="Morgado L.N."/>
            <person name="Niskanen T."/>
            <person name="Noordeloos M.E."/>
            <person name="Ohm R.A."/>
            <person name="Ortiz-Santana B."/>
            <person name="Ovrebo C."/>
            <person name="Racz N."/>
            <person name="Riley R."/>
            <person name="Savchenko A."/>
            <person name="Shiryaev A."/>
            <person name="Soop K."/>
            <person name="Spirin V."/>
            <person name="Szebenyi C."/>
            <person name="Tomsovsky M."/>
            <person name="Tulloss R.E."/>
            <person name="Uehling J."/>
            <person name="Grigoriev I.V."/>
            <person name="Vagvolgyi C."/>
            <person name="Papp T."/>
            <person name="Martin F.M."/>
            <person name="Miettinen O."/>
            <person name="Hibbett D.S."/>
            <person name="Nagy L.G."/>
        </authorList>
    </citation>
    <scope>NUCLEOTIDE SEQUENCE [LARGE SCALE GENOMIC DNA]</scope>
    <source>
        <strain evidence="2 3">FP101781</strain>
    </source>
</reference>
<dbReference type="OrthoDB" id="10261384at2759"/>
<dbReference type="PANTHER" id="PTHR14659:SF1">
    <property type="entry name" value="ALPHA- AND GAMMA-ADAPTIN-BINDING PROTEIN P34"/>
    <property type="match status" value="1"/>
</dbReference>
<evidence type="ECO:0000256" key="1">
    <source>
        <dbReference type="SAM" id="MobiDB-lite"/>
    </source>
</evidence>
<dbReference type="Gene3D" id="3.40.50.11960">
    <property type="match status" value="1"/>
</dbReference>
<comment type="caution">
    <text evidence="2">The sequence shown here is derived from an EMBL/GenBank/DDBJ whole genome shotgun (WGS) entry which is preliminary data.</text>
</comment>
<dbReference type="Proteomes" id="UP000298030">
    <property type="component" value="Unassembled WGS sequence"/>
</dbReference>
<feature type="compositionally biased region" description="Polar residues" evidence="1">
    <location>
        <begin position="362"/>
        <end position="385"/>
    </location>
</feature>
<evidence type="ECO:0000313" key="2">
    <source>
        <dbReference type="EMBL" id="TEB40065.1"/>
    </source>
</evidence>
<proteinExistence type="predicted"/>
<name>A0A4Y7U0W0_COPMI</name>
<dbReference type="STRING" id="71717.A0A4Y7U0W0"/>
<gene>
    <name evidence="2" type="ORF">FA13DRAFT_1769698</name>
</gene>
<organism evidence="2 3">
    <name type="scientific">Coprinellus micaceus</name>
    <name type="common">Glistening ink-cap mushroom</name>
    <name type="synonym">Coprinus micaceus</name>
    <dbReference type="NCBI Taxonomy" id="71717"/>
    <lineage>
        <taxon>Eukaryota</taxon>
        <taxon>Fungi</taxon>
        <taxon>Dikarya</taxon>
        <taxon>Basidiomycota</taxon>
        <taxon>Agaricomycotina</taxon>
        <taxon>Agaricomycetes</taxon>
        <taxon>Agaricomycetidae</taxon>
        <taxon>Agaricales</taxon>
        <taxon>Agaricineae</taxon>
        <taxon>Psathyrellaceae</taxon>
        <taxon>Coprinellus</taxon>
    </lineage>
</organism>
<dbReference type="InterPro" id="IPR019341">
    <property type="entry name" value="Alpha/Gamma-adaptin-bd_p34"/>
</dbReference>
<protein>
    <submittedName>
        <fullName evidence="2">Uncharacterized protein</fullName>
    </submittedName>
</protein>
<accession>A0A4Y7U0W0</accession>